<dbReference type="EMBL" id="BSUN01000001">
    <property type="protein sequence ID" value="GMA35009.1"/>
    <property type="molecule type" value="Genomic_DNA"/>
</dbReference>
<proteinExistence type="inferred from homology"/>
<keyword evidence="5" id="KW-1185">Reference proteome</keyword>
<dbReference type="Pfam" id="PF00670">
    <property type="entry name" value="AdoHcyase_NAD"/>
    <property type="match status" value="1"/>
</dbReference>
<dbReference type="InterPro" id="IPR036291">
    <property type="entry name" value="NAD(P)-bd_dom_sf"/>
</dbReference>
<dbReference type="SUPFAM" id="SSF51735">
    <property type="entry name" value="NAD(P)-binding Rossmann-fold domains"/>
    <property type="match status" value="1"/>
</dbReference>
<evidence type="ECO:0000313" key="5">
    <source>
        <dbReference type="Proteomes" id="UP001157125"/>
    </source>
</evidence>
<dbReference type="SMART" id="SM00997">
    <property type="entry name" value="AdoHcyase_NAD"/>
    <property type="match status" value="1"/>
</dbReference>
<comment type="caution">
    <text evidence="4">The sequence shown here is derived from an EMBL/GenBank/DDBJ whole genome shotgun (WGS) entry which is preliminary data.</text>
</comment>
<sequence>MLAIADLLDAAGVSVRDQPAHVIGYGPVGEGVAAHLRALGVTVSVSEIDPVRALLATHDGYDVVRVEDGAVGALVVSATGWPGTVTPHLSRLAKAVAVAGGTPGEIAWNGALVPVVPQVDRDEDGTLILDRGGCINVTAAEGNPIEIMDLSFATQAGRGGRGCDHPSRHRPHRRVLRGHCPRRRHGGTHPRRRP</sequence>
<organism evidence="4 5">
    <name type="scientific">Demequina litorisediminis</name>
    <dbReference type="NCBI Taxonomy" id="1849022"/>
    <lineage>
        <taxon>Bacteria</taxon>
        <taxon>Bacillati</taxon>
        <taxon>Actinomycetota</taxon>
        <taxon>Actinomycetes</taxon>
        <taxon>Micrococcales</taxon>
        <taxon>Demequinaceae</taxon>
        <taxon>Demequina</taxon>
    </lineage>
</organism>
<protein>
    <recommendedName>
        <fullName evidence="3">S-adenosyl-L-homocysteine hydrolase NAD binding domain-containing protein</fullName>
    </recommendedName>
</protein>
<comment type="similarity">
    <text evidence="1">Belongs to the adenosylhomocysteinase family.</text>
</comment>
<evidence type="ECO:0000256" key="2">
    <source>
        <dbReference type="SAM" id="MobiDB-lite"/>
    </source>
</evidence>
<dbReference type="Proteomes" id="UP001157125">
    <property type="component" value="Unassembled WGS sequence"/>
</dbReference>
<reference evidence="5" key="1">
    <citation type="journal article" date="2019" name="Int. J. Syst. Evol. Microbiol.">
        <title>The Global Catalogue of Microorganisms (GCM) 10K type strain sequencing project: providing services to taxonomists for standard genome sequencing and annotation.</title>
        <authorList>
            <consortium name="The Broad Institute Genomics Platform"/>
            <consortium name="The Broad Institute Genome Sequencing Center for Infectious Disease"/>
            <person name="Wu L."/>
            <person name="Ma J."/>
        </authorList>
    </citation>
    <scope>NUCLEOTIDE SEQUENCE [LARGE SCALE GENOMIC DNA]</scope>
    <source>
        <strain evidence="5">NBRC 112299</strain>
    </source>
</reference>
<feature type="domain" description="S-adenosyl-L-homocysteine hydrolase NAD binding" evidence="3">
    <location>
        <begin position="3"/>
        <end position="142"/>
    </location>
</feature>
<dbReference type="Gene3D" id="3.40.50.720">
    <property type="entry name" value="NAD(P)-binding Rossmann-like Domain"/>
    <property type="match status" value="1"/>
</dbReference>
<dbReference type="PANTHER" id="PTHR23420:SF0">
    <property type="entry name" value="ADENOSYLHOMOCYSTEINASE"/>
    <property type="match status" value="1"/>
</dbReference>
<gene>
    <name evidence="4" type="ORF">GCM10025876_12130</name>
</gene>
<evidence type="ECO:0000256" key="1">
    <source>
        <dbReference type="ARBA" id="ARBA00007122"/>
    </source>
</evidence>
<dbReference type="InterPro" id="IPR000043">
    <property type="entry name" value="Adenosylhomocysteinase-like"/>
</dbReference>
<feature type="region of interest" description="Disordered" evidence="2">
    <location>
        <begin position="159"/>
        <end position="194"/>
    </location>
</feature>
<evidence type="ECO:0000259" key="3">
    <source>
        <dbReference type="SMART" id="SM00997"/>
    </source>
</evidence>
<dbReference type="InterPro" id="IPR015878">
    <property type="entry name" value="Ado_hCys_hydrolase_NAD-bd"/>
</dbReference>
<evidence type="ECO:0000313" key="4">
    <source>
        <dbReference type="EMBL" id="GMA35009.1"/>
    </source>
</evidence>
<dbReference type="PANTHER" id="PTHR23420">
    <property type="entry name" value="ADENOSYLHOMOCYSTEINASE"/>
    <property type="match status" value="1"/>
</dbReference>
<feature type="compositionally biased region" description="Basic residues" evidence="2">
    <location>
        <begin position="167"/>
        <end position="194"/>
    </location>
</feature>
<accession>A0ABQ6IE77</accession>
<name>A0ABQ6IE77_9MICO</name>